<dbReference type="Pfam" id="PF01521">
    <property type="entry name" value="Fe-S_biosyn"/>
    <property type="match status" value="1"/>
</dbReference>
<dbReference type="InterPro" id="IPR035903">
    <property type="entry name" value="HesB-like_dom_sf"/>
</dbReference>
<dbReference type="Gene3D" id="2.60.300.12">
    <property type="entry name" value="HesB-like domain"/>
    <property type="match status" value="1"/>
</dbReference>
<feature type="domain" description="Core" evidence="1">
    <location>
        <begin position="2"/>
        <end position="88"/>
    </location>
</feature>
<dbReference type="InterPro" id="IPR000361">
    <property type="entry name" value="ATAP_core_dom"/>
</dbReference>
<dbReference type="EMBL" id="LTAO01000040">
    <property type="protein sequence ID" value="KYG25575.1"/>
    <property type="molecule type" value="Genomic_DNA"/>
</dbReference>
<dbReference type="Proteomes" id="UP000075806">
    <property type="component" value="Unassembled WGS sequence"/>
</dbReference>
<organism evidence="2 3">
    <name type="scientific">Alkalihalobacillus trypoxylicola</name>
    <dbReference type="NCBI Taxonomy" id="519424"/>
    <lineage>
        <taxon>Bacteria</taxon>
        <taxon>Bacillati</taxon>
        <taxon>Bacillota</taxon>
        <taxon>Bacilli</taxon>
        <taxon>Bacillales</taxon>
        <taxon>Bacillaceae</taxon>
        <taxon>Alkalihalobacillus</taxon>
    </lineage>
</organism>
<reference evidence="2" key="1">
    <citation type="submission" date="2016-02" db="EMBL/GenBank/DDBJ databases">
        <title>Genome sequence of Bacillus trypoxylicola KCTC 13244(T).</title>
        <authorList>
            <person name="Jeong H."/>
            <person name="Park S.-H."/>
            <person name="Choi S.-K."/>
        </authorList>
    </citation>
    <scope>NUCLEOTIDE SEQUENCE [LARGE SCALE GENOMIC DNA]</scope>
    <source>
        <strain evidence="2">KCTC 13244</strain>
    </source>
</reference>
<keyword evidence="3" id="KW-1185">Reference proteome</keyword>
<evidence type="ECO:0000313" key="3">
    <source>
        <dbReference type="Proteomes" id="UP000075806"/>
    </source>
</evidence>
<evidence type="ECO:0000259" key="1">
    <source>
        <dbReference type="Pfam" id="PF01521"/>
    </source>
</evidence>
<dbReference type="STRING" id="519424.AZF04_13895"/>
<evidence type="ECO:0000313" key="2">
    <source>
        <dbReference type="EMBL" id="KYG25575.1"/>
    </source>
</evidence>
<dbReference type="AlphaFoldDB" id="A0A161PD09"/>
<name>A0A161PD09_9BACI</name>
<comment type="caution">
    <text evidence="2">The sequence shown here is derived from an EMBL/GenBank/DDBJ whole genome shotgun (WGS) entry which is preliminary data.</text>
</comment>
<accession>A0A161PD09</accession>
<dbReference type="RefSeq" id="WP_061950344.1">
    <property type="nucleotide sequence ID" value="NZ_LTAO01000040.1"/>
</dbReference>
<gene>
    <name evidence="2" type="ORF">AZF04_13895</name>
</gene>
<protein>
    <recommendedName>
        <fullName evidence="1">Core domain-containing protein</fullName>
    </recommendedName>
</protein>
<dbReference type="OrthoDB" id="1645729at2"/>
<proteinExistence type="predicted"/>
<sequence>MTFILSNSAANLYIKEMTLNKGDSLRFFVRIGGVGSGGFSVGVMKEEPSDGALKIEHDNRIFFVEEDDFWYFNEMSIDYDEDLGFLKMEHLKFENIEHPDR</sequence>
<dbReference type="SUPFAM" id="SSF89360">
    <property type="entry name" value="HesB-like domain"/>
    <property type="match status" value="1"/>
</dbReference>